<dbReference type="SMART" id="SM00860">
    <property type="entry name" value="SMI1_KNR4"/>
    <property type="match status" value="1"/>
</dbReference>
<evidence type="ECO:0000313" key="3">
    <source>
        <dbReference type="Proteomes" id="UP000733379"/>
    </source>
</evidence>
<dbReference type="Proteomes" id="UP000733379">
    <property type="component" value="Unassembled WGS sequence"/>
</dbReference>
<feature type="domain" description="Knr4/Smi1-like" evidence="1">
    <location>
        <begin position="56"/>
        <end position="183"/>
    </location>
</feature>
<protein>
    <submittedName>
        <fullName evidence="2">SMI1/KNR4 family protein</fullName>
    </submittedName>
</protein>
<dbReference type="InterPro" id="IPR018958">
    <property type="entry name" value="Knr4/Smi1-like_dom"/>
</dbReference>
<reference evidence="2 3" key="1">
    <citation type="submission" date="2021-06" db="EMBL/GenBank/DDBJ databases">
        <title>Actinomycetes sequencing.</title>
        <authorList>
            <person name="Shan Q."/>
        </authorList>
    </citation>
    <scope>NUCLEOTIDE SEQUENCE [LARGE SCALE GENOMIC DNA]</scope>
    <source>
        <strain evidence="2 3">NEAU-G5</strain>
    </source>
</reference>
<dbReference type="RefSeq" id="WP_215922666.1">
    <property type="nucleotide sequence ID" value="NZ_JAHKNI010000015.1"/>
</dbReference>
<gene>
    <name evidence="2" type="ORF">KO481_34355</name>
</gene>
<dbReference type="Pfam" id="PF09346">
    <property type="entry name" value="SMI1_KNR4"/>
    <property type="match status" value="1"/>
</dbReference>
<evidence type="ECO:0000259" key="1">
    <source>
        <dbReference type="SMART" id="SM00860"/>
    </source>
</evidence>
<sequence length="189" mass="20869">MALTASSSPAEWRAFLGDYSAQFLDSDYLREAELEDRAQYLLSPAQREAGWLGFEPASEEAIAAAEQRLGVRLPPSYRNFLLTSNGWSTIGHLDLLGVEEIGWMADVDPELLEAWADLDHFADQLAVMRRCLLISIDDGGSGGNWLLHADSAREDGEWTAYEWWPGEGGELEDNADFAALVSLAVENFG</sequence>
<dbReference type="Gene3D" id="3.40.1580.10">
    <property type="entry name" value="SMI1/KNR4-like"/>
    <property type="match status" value="1"/>
</dbReference>
<dbReference type="InterPro" id="IPR037883">
    <property type="entry name" value="Knr4/Smi1-like_sf"/>
</dbReference>
<comment type="caution">
    <text evidence="2">The sequence shown here is derived from an EMBL/GenBank/DDBJ whole genome shotgun (WGS) entry which is preliminary data.</text>
</comment>
<keyword evidence="3" id="KW-1185">Reference proteome</keyword>
<proteinExistence type="predicted"/>
<organism evidence="2 3">
    <name type="scientific">Nocardia albiluteola</name>
    <dbReference type="NCBI Taxonomy" id="2842303"/>
    <lineage>
        <taxon>Bacteria</taxon>
        <taxon>Bacillati</taxon>
        <taxon>Actinomycetota</taxon>
        <taxon>Actinomycetes</taxon>
        <taxon>Mycobacteriales</taxon>
        <taxon>Nocardiaceae</taxon>
        <taxon>Nocardia</taxon>
    </lineage>
</organism>
<evidence type="ECO:0000313" key="2">
    <source>
        <dbReference type="EMBL" id="MBU3066587.1"/>
    </source>
</evidence>
<name>A0ABS6B8E6_9NOCA</name>
<dbReference type="SUPFAM" id="SSF160631">
    <property type="entry name" value="SMI1/KNR4-like"/>
    <property type="match status" value="1"/>
</dbReference>
<dbReference type="EMBL" id="JAHKNI010000015">
    <property type="protein sequence ID" value="MBU3066587.1"/>
    <property type="molecule type" value="Genomic_DNA"/>
</dbReference>
<accession>A0ABS6B8E6</accession>